<reference evidence="1" key="2">
    <citation type="submission" date="2016-06" db="EMBL/GenBank/DDBJ databases">
        <title>The genome of a short-lived fish provides insights into sex chromosome evolution and the genetic control of aging.</title>
        <authorList>
            <person name="Reichwald K."/>
            <person name="Felder M."/>
            <person name="Petzold A."/>
            <person name="Koch P."/>
            <person name="Groth M."/>
            <person name="Platzer M."/>
        </authorList>
    </citation>
    <scope>NUCLEOTIDE SEQUENCE</scope>
    <source>
        <tissue evidence="1">Brain</tissue>
    </source>
</reference>
<organism evidence="1">
    <name type="scientific">Nothobranchius kadleci</name>
    <name type="common">African annual killifish</name>
    <dbReference type="NCBI Taxonomy" id="1051664"/>
    <lineage>
        <taxon>Eukaryota</taxon>
        <taxon>Metazoa</taxon>
        <taxon>Chordata</taxon>
        <taxon>Craniata</taxon>
        <taxon>Vertebrata</taxon>
        <taxon>Euteleostomi</taxon>
        <taxon>Actinopterygii</taxon>
        <taxon>Neopterygii</taxon>
        <taxon>Teleostei</taxon>
        <taxon>Neoteleostei</taxon>
        <taxon>Acanthomorphata</taxon>
        <taxon>Ovalentaria</taxon>
        <taxon>Atherinomorphae</taxon>
        <taxon>Cyprinodontiformes</taxon>
        <taxon>Nothobranchiidae</taxon>
        <taxon>Nothobranchius</taxon>
    </lineage>
</organism>
<proteinExistence type="predicted"/>
<feature type="non-terminal residue" evidence="1">
    <location>
        <position position="44"/>
    </location>
</feature>
<sequence length="44" mass="4958">RPRKKANVSSQNRPRIAPINMTPLTQVSWCLGALIEQININISQ</sequence>
<accession>A0A1A8D1K9</accession>
<reference evidence="1" key="1">
    <citation type="submission" date="2016-05" db="EMBL/GenBank/DDBJ databases">
        <authorList>
            <person name="Lavstsen T."/>
            <person name="Jespersen J.S."/>
        </authorList>
    </citation>
    <scope>NUCLEOTIDE SEQUENCE</scope>
    <source>
        <tissue evidence="1">Brain</tissue>
    </source>
</reference>
<gene>
    <name evidence="1" type="primary">Nfu_g_1_016279</name>
</gene>
<dbReference type="AlphaFoldDB" id="A0A1A8D1K9"/>
<feature type="non-terminal residue" evidence="1">
    <location>
        <position position="1"/>
    </location>
</feature>
<protein>
    <submittedName>
        <fullName evidence="1">Uncharacterized protein</fullName>
    </submittedName>
</protein>
<evidence type="ECO:0000313" key="1">
    <source>
        <dbReference type="EMBL" id="SBP84751.1"/>
    </source>
</evidence>
<dbReference type="EMBL" id="HADZ01020810">
    <property type="protein sequence ID" value="SBP84751.1"/>
    <property type="molecule type" value="Transcribed_RNA"/>
</dbReference>
<name>A0A1A8D1K9_NOTKA</name>